<dbReference type="Proteomes" id="UP001220377">
    <property type="component" value="Chromosome"/>
</dbReference>
<proteinExistence type="predicted"/>
<reference evidence="1 2" key="1">
    <citation type="submission" date="2023-02" db="EMBL/GenBank/DDBJ databases">
        <title>Genome sequence of Lacticaseibacillus sp. KACC 23028.</title>
        <authorList>
            <person name="Kim S."/>
            <person name="Heo J."/>
            <person name="Kwon S.-W."/>
        </authorList>
    </citation>
    <scope>NUCLEOTIDE SEQUENCE [LARGE SCALE GENOMIC DNA]</scope>
    <source>
        <strain evidence="1 2">KACC 23028</strain>
    </source>
</reference>
<dbReference type="RefSeq" id="WP_274258681.1">
    <property type="nucleotide sequence ID" value="NZ_CP117884.1"/>
</dbReference>
<accession>A0ABY7WNC8</accession>
<protein>
    <submittedName>
        <fullName evidence="1">DUF2316 family protein</fullName>
    </submittedName>
</protein>
<keyword evidence="2" id="KW-1185">Reference proteome</keyword>
<sequence length="99" mass="11144">MSLTLAQQQATRDEFATNMQRSGLSLETVANALGTTPDVIAANLQLNSRRIEDPWIIRNYLLDEMQQHGQTPVPFTALKGDFHQYWFLNAAIIERGIIG</sequence>
<dbReference type="InterPro" id="IPR018757">
    <property type="entry name" value="DUF2316"/>
</dbReference>
<dbReference type="Pfam" id="PF10078">
    <property type="entry name" value="DUF2316"/>
    <property type="match status" value="1"/>
</dbReference>
<evidence type="ECO:0000313" key="1">
    <source>
        <dbReference type="EMBL" id="WDF81722.1"/>
    </source>
</evidence>
<name>A0ABY7WNC8_9LACO</name>
<dbReference type="EMBL" id="CP117884">
    <property type="protein sequence ID" value="WDF81722.1"/>
    <property type="molecule type" value="Genomic_DNA"/>
</dbReference>
<gene>
    <name evidence="1" type="ORF">PQ472_07245</name>
</gene>
<evidence type="ECO:0000313" key="2">
    <source>
        <dbReference type="Proteomes" id="UP001220377"/>
    </source>
</evidence>
<organism evidence="1 2">
    <name type="scientific">Lacticaseibacillus pabuli</name>
    <dbReference type="NCBI Taxonomy" id="3025672"/>
    <lineage>
        <taxon>Bacteria</taxon>
        <taxon>Bacillati</taxon>
        <taxon>Bacillota</taxon>
        <taxon>Bacilli</taxon>
        <taxon>Lactobacillales</taxon>
        <taxon>Lactobacillaceae</taxon>
        <taxon>Lacticaseibacillus</taxon>
    </lineage>
</organism>